<dbReference type="STRING" id="1239962.C943_02872"/>
<evidence type="ECO:0000313" key="1">
    <source>
        <dbReference type="EMBL" id="EMS34981.1"/>
    </source>
</evidence>
<gene>
    <name evidence="1" type="ORF">C943_02872</name>
</gene>
<keyword evidence="2" id="KW-1185">Reference proteome</keyword>
<dbReference type="RefSeq" id="WP_008623574.1">
    <property type="nucleotide sequence ID" value="NZ_AMZY02000003.1"/>
</dbReference>
<dbReference type="EMBL" id="AMZY02000003">
    <property type="protein sequence ID" value="EMS34981.1"/>
    <property type="molecule type" value="Genomic_DNA"/>
</dbReference>
<proteinExistence type="predicted"/>
<organism evidence="1 2">
    <name type="scientific">Mariniradius saccharolyticus AK6</name>
    <dbReference type="NCBI Taxonomy" id="1239962"/>
    <lineage>
        <taxon>Bacteria</taxon>
        <taxon>Pseudomonadati</taxon>
        <taxon>Bacteroidota</taxon>
        <taxon>Cytophagia</taxon>
        <taxon>Cytophagales</taxon>
        <taxon>Cyclobacteriaceae</taxon>
        <taxon>Mariniradius</taxon>
    </lineage>
</organism>
<comment type="caution">
    <text evidence="1">The sequence shown here is derived from an EMBL/GenBank/DDBJ whole genome shotgun (WGS) entry which is preliminary data.</text>
</comment>
<dbReference type="AlphaFoldDB" id="M7YCS4"/>
<sequence length="184" mass="21743">MVNRLTSNEDQNESLDSALIKWTSNGIVDLDFEVTYNNHGILSLNMGIEWCNAYCDYWREYFNYSTNSGKWLPIDEVIDISGELGLKIQRDKDSQYQYHIDELGKLLKEGEIGKEEHDEILERFVECDRNFMPESFSIQNDTLKIVETCWLHHSFKPLIPTIEMKYTFEEIQSYLKIRRLLSPD</sequence>
<protein>
    <submittedName>
        <fullName evidence="1">Uncharacterized protein</fullName>
    </submittedName>
</protein>
<dbReference type="OrthoDB" id="9127154at2"/>
<dbReference type="InParanoid" id="M7YCS4"/>
<evidence type="ECO:0000313" key="2">
    <source>
        <dbReference type="Proteomes" id="UP000010953"/>
    </source>
</evidence>
<dbReference type="Proteomes" id="UP000010953">
    <property type="component" value="Unassembled WGS sequence"/>
</dbReference>
<name>M7YCS4_9BACT</name>
<accession>M7YCS4</accession>
<reference evidence="1" key="1">
    <citation type="submission" date="2013-01" db="EMBL/GenBank/DDBJ databases">
        <title>Genome assembly of Mariniradius saccharolyticus AK6.</title>
        <authorList>
            <person name="Vaidya B."/>
            <person name="Khatri I."/>
            <person name="Tanuku N.R.S."/>
            <person name="Subramanian S."/>
            <person name="Pinnaka A."/>
        </authorList>
    </citation>
    <scope>NUCLEOTIDE SEQUENCE [LARGE SCALE GENOMIC DNA]</scope>
    <source>
        <strain evidence="1">AK6</strain>
    </source>
</reference>